<comment type="caution">
    <text evidence="1">The sequence shown here is derived from an EMBL/GenBank/DDBJ whole genome shotgun (WGS) entry which is preliminary data.</text>
</comment>
<accession>A0ABT6QGN0</accession>
<dbReference type="Proteomes" id="UP001159100">
    <property type="component" value="Unassembled WGS sequence"/>
</dbReference>
<dbReference type="RefSeq" id="WP_282314794.1">
    <property type="nucleotide sequence ID" value="NZ_JARBWL010000001.1"/>
</dbReference>
<name>A0ABT6QGN0_9PSED</name>
<organism evidence="1 2">
    <name type="scientific">Pseudomonas fungipugnans</name>
    <dbReference type="NCBI Taxonomy" id="3024217"/>
    <lineage>
        <taxon>Bacteria</taxon>
        <taxon>Pseudomonadati</taxon>
        <taxon>Pseudomonadota</taxon>
        <taxon>Gammaproteobacteria</taxon>
        <taxon>Pseudomonadales</taxon>
        <taxon>Pseudomonadaceae</taxon>
        <taxon>Pseudomonas</taxon>
    </lineage>
</organism>
<keyword evidence="2" id="KW-1185">Reference proteome</keyword>
<dbReference type="EMBL" id="JARBWL010000001">
    <property type="protein sequence ID" value="MDI2590011.1"/>
    <property type="molecule type" value="Genomic_DNA"/>
</dbReference>
<protein>
    <submittedName>
        <fullName evidence="1">Uncharacterized protein</fullName>
    </submittedName>
</protein>
<gene>
    <name evidence="1" type="ORF">POF45_01010</name>
</gene>
<sequence length="134" mass="13989">MSFESIASERHASGILRDQSIDLKGEKMEPVTIGAKFYSADVYGVDAIIKPADNVTGAVIRTASVSGTVLSGLITGTVAPKHGSDYAGKPILMTLGSGSQNLSYPIQLPPGYGLWITANSSSPSRACVTYDLLP</sequence>
<evidence type="ECO:0000313" key="2">
    <source>
        <dbReference type="Proteomes" id="UP001159100"/>
    </source>
</evidence>
<reference evidence="1 2" key="1">
    <citation type="submission" date="2023-02" db="EMBL/GenBank/DDBJ databases">
        <title>Pseudomonas chrutzelriedensis sp. nov., a potently antifungal strain isolated from moss.</title>
        <authorList>
            <person name="Schnyder A."/>
            <person name="Kalawong R."/>
            <person name="Eberl L."/>
            <person name="Agnoli K."/>
        </authorList>
    </citation>
    <scope>NUCLEOTIDE SEQUENCE [LARGE SCALE GENOMIC DNA]</scope>
    <source>
        <strain evidence="1 2">681</strain>
    </source>
</reference>
<evidence type="ECO:0000313" key="1">
    <source>
        <dbReference type="EMBL" id="MDI2590011.1"/>
    </source>
</evidence>
<proteinExistence type="predicted"/>